<feature type="non-terminal residue" evidence="1">
    <location>
        <position position="1"/>
    </location>
</feature>
<protein>
    <submittedName>
        <fullName evidence="1">12034_t:CDS:1</fullName>
    </submittedName>
</protein>
<evidence type="ECO:0000313" key="1">
    <source>
        <dbReference type="EMBL" id="CAG8771166.1"/>
    </source>
</evidence>
<keyword evidence="2" id="KW-1185">Reference proteome</keyword>
<feature type="non-terminal residue" evidence="1">
    <location>
        <position position="55"/>
    </location>
</feature>
<comment type="caution">
    <text evidence="1">The sequence shown here is derived from an EMBL/GenBank/DDBJ whole genome shotgun (WGS) entry which is preliminary data.</text>
</comment>
<dbReference type="EMBL" id="CAJVPQ010027447">
    <property type="protein sequence ID" value="CAG8771166.1"/>
    <property type="molecule type" value="Genomic_DNA"/>
</dbReference>
<gene>
    <name evidence="1" type="ORF">FCALED_LOCUS17547</name>
</gene>
<reference evidence="1" key="1">
    <citation type="submission" date="2021-06" db="EMBL/GenBank/DDBJ databases">
        <authorList>
            <person name="Kallberg Y."/>
            <person name="Tangrot J."/>
            <person name="Rosling A."/>
        </authorList>
    </citation>
    <scope>NUCLEOTIDE SEQUENCE</scope>
    <source>
        <strain evidence="1">UK204</strain>
    </source>
</reference>
<accession>A0A9N9J9G7</accession>
<evidence type="ECO:0000313" key="2">
    <source>
        <dbReference type="Proteomes" id="UP000789570"/>
    </source>
</evidence>
<dbReference type="Proteomes" id="UP000789570">
    <property type="component" value="Unassembled WGS sequence"/>
</dbReference>
<organism evidence="1 2">
    <name type="scientific">Funneliformis caledonium</name>
    <dbReference type="NCBI Taxonomy" id="1117310"/>
    <lineage>
        <taxon>Eukaryota</taxon>
        <taxon>Fungi</taxon>
        <taxon>Fungi incertae sedis</taxon>
        <taxon>Mucoromycota</taxon>
        <taxon>Glomeromycotina</taxon>
        <taxon>Glomeromycetes</taxon>
        <taxon>Glomerales</taxon>
        <taxon>Glomeraceae</taxon>
        <taxon>Funneliformis</taxon>
    </lineage>
</organism>
<sequence length="55" mass="6330">PFASVPRVTTCLRFFRDETQNNCFQLFSNISGLSDWIGMMLVLLERAKPTESAYQ</sequence>
<dbReference type="AlphaFoldDB" id="A0A9N9J9G7"/>
<name>A0A9N9J9G7_9GLOM</name>
<proteinExistence type="predicted"/>